<keyword evidence="3" id="KW-0804">Transcription</keyword>
<evidence type="ECO:0000313" key="6">
    <source>
        <dbReference type="Proteomes" id="UP000323876"/>
    </source>
</evidence>
<dbReference type="PROSITE" id="PS01124">
    <property type="entry name" value="HTH_ARAC_FAMILY_2"/>
    <property type="match status" value="1"/>
</dbReference>
<dbReference type="GO" id="GO:0000976">
    <property type="term" value="F:transcription cis-regulatory region binding"/>
    <property type="evidence" value="ECO:0007669"/>
    <property type="project" value="TreeGrafter"/>
</dbReference>
<feature type="domain" description="HTH araC/xylS-type" evidence="4">
    <location>
        <begin position="1"/>
        <end position="74"/>
    </location>
</feature>
<sequence length="154" mass="17152">MCSIAFGLSFRRRLSMSAQLLADEIRRRHAEELLIAEHLSIEQIAHRLGYNATPAFTASITRWTGMPPRAYHRSKLRPADTRPATGGTKTLATSNIRQVTTDRSVKTMRSRVPQHNPPNVYAGYYSTPLIPPAHRCFSQHARARGGASTTSVPE</sequence>
<accession>A0A5N0EPB6</accession>
<dbReference type="SUPFAM" id="SSF46689">
    <property type="entry name" value="Homeodomain-like"/>
    <property type="match status" value="1"/>
</dbReference>
<reference evidence="5 6" key="1">
    <citation type="submission" date="2019-09" db="EMBL/GenBank/DDBJ databases">
        <authorList>
            <person name="Wang X."/>
        </authorList>
    </citation>
    <scope>NUCLEOTIDE SEQUENCE [LARGE SCALE GENOMIC DNA]</scope>
    <source>
        <strain evidence="5 6">CICC 11023</strain>
    </source>
</reference>
<evidence type="ECO:0000256" key="2">
    <source>
        <dbReference type="ARBA" id="ARBA00023125"/>
    </source>
</evidence>
<dbReference type="GO" id="GO:0003700">
    <property type="term" value="F:DNA-binding transcription factor activity"/>
    <property type="evidence" value="ECO:0007669"/>
    <property type="project" value="InterPro"/>
</dbReference>
<evidence type="ECO:0000256" key="3">
    <source>
        <dbReference type="ARBA" id="ARBA00023163"/>
    </source>
</evidence>
<dbReference type="PANTHER" id="PTHR47894:SF1">
    <property type="entry name" value="HTH-TYPE TRANSCRIPTIONAL REGULATOR VQSM"/>
    <property type="match status" value="1"/>
</dbReference>
<dbReference type="Proteomes" id="UP000323876">
    <property type="component" value="Unassembled WGS sequence"/>
</dbReference>
<protein>
    <submittedName>
        <fullName evidence="5">Helix-turn-helix domain-containing protein</fullName>
    </submittedName>
</protein>
<organism evidence="5 6">
    <name type="scientific">Nocardia colli</name>
    <dbReference type="NCBI Taxonomy" id="2545717"/>
    <lineage>
        <taxon>Bacteria</taxon>
        <taxon>Bacillati</taxon>
        <taxon>Actinomycetota</taxon>
        <taxon>Actinomycetes</taxon>
        <taxon>Mycobacteriales</taxon>
        <taxon>Nocardiaceae</taxon>
        <taxon>Nocardia</taxon>
    </lineage>
</organism>
<evidence type="ECO:0000256" key="1">
    <source>
        <dbReference type="ARBA" id="ARBA00023015"/>
    </source>
</evidence>
<dbReference type="SMART" id="SM00342">
    <property type="entry name" value="HTH_ARAC"/>
    <property type="match status" value="1"/>
</dbReference>
<evidence type="ECO:0000259" key="4">
    <source>
        <dbReference type="PROSITE" id="PS01124"/>
    </source>
</evidence>
<dbReference type="PANTHER" id="PTHR47894">
    <property type="entry name" value="HTH-TYPE TRANSCRIPTIONAL REGULATOR GADX"/>
    <property type="match status" value="1"/>
</dbReference>
<evidence type="ECO:0000313" key="5">
    <source>
        <dbReference type="EMBL" id="KAA8890746.1"/>
    </source>
</evidence>
<dbReference type="InterPro" id="IPR009057">
    <property type="entry name" value="Homeodomain-like_sf"/>
</dbReference>
<proteinExistence type="predicted"/>
<dbReference type="GO" id="GO:0005829">
    <property type="term" value="C:cytosol"/>
    <property type="evidence" value="ECO:0007669"/>
    <property type="project" value="TreeGrafter"/>
</dbReference>
<keyword evidence="1" id="KW-0805">Transcription regulation</keyword>
<dbReference type="AlphaFoldDB" id="A0A5N0EPB6"/>
<keyword evidence="6" id="KW-1185">Reference proteome</keyword>
<comment type="caution">
    <text evidence="5">The sequence shown here is derived from an EMBL/GenBank/DDBJ whole genome shotgun (WGS) entry which is preliminary data.</text>
</comment>
<gene>
    <name evidence="5" type="ORF">F3087_05785</name>
</gene>
<dbReference type="Pfam" id="PF12833">
    <property type="entry name" value="HTH_18"/>
    <property type="match status" value="1"/>
</dbReference>
<dbReference type="Gene3D" id="1.10.10.60">
    <property type="entry name" value="Homeodomain-like"/>
    <property type="match status" value="1"/>
</dbReference>
<dbReference type="EMBL" id="VXLC01000001">
    <property type="protein sequence ID" value="KAA8890746.1"/>
    <property type="molecule type" value="Genomic_DNA"/>
</dbReference>
<keyword evidence="2" id="KW-0238">DNA-binding</keyword>
<name>A0A5N0EPB6_9NOCA</name>
<dbReference type="OrthoDB" id="5241536at2"/>
<dbReference type="InterPro" id="IPR018060">
    <property type="entry name" value="HTH_AraC"/>
</dbReference>